<organism evidence="2 3">
    <name type="scientific">Solea senegalensis</name>
    <name type="common">Senegalese sole</name>
    <dbReference type="NCBI Taxonomy" id="28829"/>
    <lineage>
        <taxon>Eukaryota</taxon>
        <taxon>Metazoa</taxon>
        <taxon>Chordata</taxon>
        <taxon>Craniata</taxon>
        <taxon>Vertebrata</taxon>
        <taxon>Euteleostomi</taxon>
        <taxon>Actinopterygii</taxon>
        <taxon>Neopterygii</taxon>
        <taxon>Teleostei</taxon>
        <taxon>Neoteleostei</taxon>
        <taxon>Acanthomorphata</taxon>
        <taxon>Carangaria</taxon>
        <taxon>Pleuronectiformes</taxon>
        <taxon>Pleuronectoidei</taxon>
        <taxon>Soleidae</taxon>
        <taxon>Solea</taxon>
    </lineage>
</organism>
<gene>
    <name evidence="2" type="ORF">JOB18_025536</name>
</gene>
<evidence type="ECO:0000313" key="3">
    <source>
        <dbReference type="Proteomes" id="UP000693946"/>
    </source>
</evidence>
<comment type="caution">
    <text evidence="2">The sequence shown here is derived from an EMBL/GenBank/DDBJ whole genome shotgun (WGS) entry which is preliminary data.</text>
</comment>
<protein>
    <submittedName>
        <fullName evidence="2">Uncharacterized protein</fullName>
    </submittedName>
</protein>
<evidence type="ECO:0000313" key="2">
    <source>
        <dbReference type="EMBL" id="KAG7489993.1"/>
    </source>
</evidence>
<evidence type="ECO:0000256" key="1">
    <source>
        <dbReference type="SAM" id="MobiDB-lite"/>
    </source>
</evidence>
<feature type="region of interest" description="Disordered" evidence="1">
    <location>
        <begin position="77"/>
        <end position="130"/>
    </location>
</feature>
<sequence length="145" mass="16499">MLDQQMQQQQRVTVYSVHVPGPGLATTEPVSDLFRLTLQVKSEGTGEIIARHSSALSRRPGTYSKACKQISCQLARTDAPHRTPHSMKGWREESNVRRRRRRKNMDGGAWLIPTRPSHDNNDQGALTESPCGLRRTWQQWHGMNV</sequence>
<dbReference type="AlphaFoldDB" id="A0AAV6QG11"/>
<accession>A0AAV6QG11</accession>
<keyword evidence="3" id="KW-1185">Reference proteome</keyword>
<proteinExistence type="predicted"/>
<dbReference type="Proteomes" id="UP000693946">
    <property type="component" value="Linkage Group LG5"/>
</dbReference>
<dbReference type="EMBL" id="JAGKHQ010000017">
    <property type="protein sequence ID" value="KAG7489993.1"/>
    <property type="molecule type" value="Genomic_DNA"/>
</dbReference>
<name>A0AAV6QG11_SOLSE</name>
<reference evidence="2 3" key="1">
    <citation type="journal article" date="2021" name="Sci. Rep.">
        <title>Chromosome anchoring in Senegalese sole (Solea senegalensis) reveals sex-associated markers and genome rearrangements in flatfish.</title>
        <authorList>
            <person name="Guerrero-Cozar I."/>
            <person name="Gomez-Garrido J."/>
            <person name="Berbel C."/>
            <person name="Martinez-Blanch J.F."/>
            <person name="Alioto T."/>
            <person name="Claros M.G."/>
            <person name="Gagnaire P.A."/>
            <person name="Manchado M."/>
        </authorList>
    </citation>
    <scope>NUCLEOTIDE SEQUENCE [LARGE SCALE GENOMIC DNA]</scope>
    <source>
        <strain evidence="2">Sse05_10M</strain>
    </source>
</reference>